<evidence type="ECO:0000313" key="3">
    <source>
        <dbReference type="EMBL" id="WPL17983.1"/>
    </source>
</evidence>
<reference evidence="3 4" key="1">
    <citation type="journal article" date="2023" name="Microorganisms">
        <title>Thiorhodovibrio frisius and Trv. litoralis spp. nov., Two Novel Members from a Clade of Fastidious Purple Sulfur Bacteria That Exhibit Unique Red-Shifted Light-Harvesting Capabilities.</title>
        <authorList>
            <person name="Methner A."/>
            <person name="Kuzyk S.B."/>
            <person name="Petersen J."/>
            <person name="Bauer S."/>
            <person name="Brinkmann H."/>
            <person name="Sichau K."/>
            <person name="Wanner G."/>
            <person name="Wolf J."/>
            <person name="Neumann-Schaal M."/>
            <person name="Henke P."/>
            <person name="Tank M."/>
            <person name="Sproer C."/>
            <person name="Bunk B."/>
            <person name="Overmann J."/>
        </authorList>
    </citation>
    <scope>NUCLEOTIDE SEQUENCE [LARGE SCALE GENOMIC DNA]</scope>
    <source>
        <strain evidence="3 4">DSM 6702</strain>
    </source>
</reference>
<gene>
    <name evidence="3" type="primary">xerD_7</name>
    <name evidence="3" type="ORF">Thiowin_03031</name>
</gene>
<evidence type="ECO:0000313" key="4">
    <source>
        <dbReference type="Proteomes" id="UP001432180"/>
    </source>
</evidence>
<dbReference type="Proteomes" id="UP001432180">
    <property type="component" value="Chromosome"/>
</dbReference>
<dbReference type="RefSeq" id="WP_328983779.1">
    <property type="nucleotide sequence ID" value="NZ_CP121472.1"/>
</dbReference>
<evidence type="ECO:0000256" key="1">
    <source>
        <dbReference type="ARBA" id="ARBA00023172"/>
    </source>
</evidence>
<keyword evidence="4" id="KW-1185">Reference proteome</keyword>
<dbReference type="InterPro" id="IPR013762">
    <property type="entry name" value="Integrase-like_cat_sf"/>
</dbReference>
<organism evidence="3 4">
    <name type="scientific">Thiorhodovibrio winogradskyi</name>
    <dbReference type="NCBI Taxonomy" id="77007"/>
    <lineage>
        <taxon>Bacteria</taxon>
        <taxon>Pseudomonadati</taxon>
        <taxon>Pseudomonadota</taxon>
        <taxon>Gammaproteobacteria</taxon>
        <taxon>Chromatiales</taxon>
        <taxon>Chromatiaceae</taxon>
        <taxon>Thiorhodovibrio</taxon>
    </lineage>
</organism>
<dbReference type="Gene3D" id="1.10.443.10">
    <property type="entry name" value="Intergrase catalytic core"/>
    <property type="match status" value="1"/>
</dbReference>
<dbReference type="InterPro" id="IPR011010">
    <property type="entry name" value="DNA_brk_join_enz"/>
</dbReference>
<name>A0ABZ0SCC5_9GAMM</name>
<dbReference type="InterPro" id="IPR002104">
    <property type="entry name" value="Integrase_catalytic"/>
</dbReference>
<dbReference type="PROSITE" id="PS51898">
    <property type="entry name" value="TYR_RECOMBINASE"/>
    <property type="match status" value="1"/>
</dbReference>
<keyword evidence="1" id="KW-0233">DNA recombination</keyword>
<accession>A0ABZ0SCC5</accession>
<proteinExistence type="predicted"/>
<feature type="domain" description="Tyr recombinase" evidence="2">
    <location>
        <begin position="1"/>
        <end position="84"/>
    </location>
</feature>
<evidence type="ECO:0000259" key="2">
    <source>
        <dbReference type="PROSITE" id="PS51898"/>
    </source>
</evidence>
<sequence>MHSAADKEPLFAKHAAAATRTCPSLANKRVSPHVARHTAAMELLQAGVEPTVIALWLGHESIKTTQIYLDAHLALKEAALEKVQPHPGQPGRFQADDRLLQFLNGL</sequence>
<dbReference type="SUPFAM" id="SSF56349">
    <property type="entry name" value="DNA breaking-rejoining enzymes"/>
    <property type="match status" value="1"/>
</dbReference>
<protein>
    <submittedName>
        <fullName evidence="3">Tyrosine recombinase XerD</fullName>
    </submittedName>
</protein>
<dbReference type="EMBL" id="CP121472">
    <property type="protein sequence ID" value="WPL17983.1"/>
    <property type="molecule type" value="Genomic_DNA"/>
</dbReference>
<dbReference type="Pfam" id="PF00589">
    <property type="entry name" value="Phage_integrase"/>
    <property type="match status" value="1"/>
</dbReference>